<feature type="transmembrane region" description="Helical" evidence="2">
    <location>
        <begin position="418"/>
        <end position="438"/>
    </location>
</feature>
<dbReference type="KEGG" id="loi:92362420"/>
<dbReference type="InterPro" id="IPR009944">
    <property type="entry name" value="Amastin"/>
</dbReference>
<feature type="compositionally biased region" description="Basic and acidic residues" evidence="1">
    <location>
        <begin position="1"/>
        <end position="16"/>
    </location>
</feature>
<proteinExistence type="predicted"/>
<dbReference type="PANTHER" id="PTHR33297:SF4">
    <property type="entry name" value="AMASTIN"/>
    <property type="match status" value="1"/>
</dbReference>
<dbReference type="EMBL" id="JAFHLR010000010">
    <property type="protein sequence ID" value="KAG5485613.1"/>
    <property type="molecule type" value="Genomic_DNA"/>
</dbReference>
<feature type="transmembrane region" description="Helical" evidence="2">
    <location>
        <begin position="384"/>
        <end position="406"/>
    </location>
</feature>
<name>A0A836HQD5_9TRYP</name>
<feature type="transmembrane region" description="Helical" evidence="2">
    <location>
        <begin position="317"/>
        <end position="339"/>
    </location>
</feature>
<sequence length="505" mass="55616">MSHSGPRSERLGECSQEKGAAVSYAAEPRPPMAPEASNNPIAPVTEDDLRRDFDSELFGLVHDKSLSHRERAAKEKQLLRRQAVVEEERERRAIAALEARLPRPAWCSSDSDDESVHSDIQVDKVSELKTQPEGGAGLVFRIAYTVLSAVAFIFHLTSSCPVPWMRSKSGRQYGVWRATGGGQPDLAVKSIHDCSYEMQYWQAAAATSVLATVASFGATIGGVLLCVNKGHMGASFILSLYSMSFSLVSWALVAALFHFFRCGKGSFASGVARLDAGFALTLMGWVMHMAAIIVLGVHFFKYWTRSIHNGKTSTVRFIYMAVGIVTMLFYSVAMAYTMWGKTFPGVKASVSLWHVYIFDRKTRLSTFLSPDTYMCTALTRRMKVVAAFMIMSIIWLFFAVVLGTGACYSSKYIKGSIIFGYASSIFSLVAWITLLVTWEGRICTGDTPRGQSYWADMGYNGIPSGIANAQIDFDGYSLREGFGLIVSGWAIHALAIIFNSVLYDL</sequence>
<dbReference type="AlphaFoldDB" id="A0A836HQD5"/>
<dbReference type="Proteomes" id="UP000674143">
    <property type="component" value="Unassembled WGS sequence"/>
</dbReference>
<evidence type="ECO:0000313" key="4">
    <source>
        <dbReference type="Proteomes" id="UP000674143"/>
    </source>
</evidence>
<keyword evidence="2" id="KW-0812">Transmembrane</keyword>
<dbReference type="PANTHER" id="PTHR33297">
    <property type="entry name" value="AMASTIN-LIKE SURFACE PROTEIN-LIKE PROTEIN-RELATED"/>
    <property type="match status" value="1"/>
</dbReference>
<evidence type="ECO:0008006" key="5">
    <source>
        <dbReference type="Google" id="ProtNLM"/>
    </source>
</evidence>
<organism evidence="3 4">
    <name type="scientific">Leishmania orientalis</name>
    <dbReference type="NCBI Taxonomy" id="2249476"/>
    <lineage>
        <taxon>Eukaryota</taxon>
        <taxon>Discoba</taxon>
        <taxon>Euglenozoa</taxon>
        <taxon>Kinetoplastea</taxon>
        <taxon>Metakinetoplastina</taxon>
        <taxon>Trypanosomatida</taxon>
        <taxon>Trypanosomatidae</taxon>
        <taxon>Leishmaniinae</taxon>
        <taxon>Leishmania</taxon>
    </lineage>
</organism>
<evidence type="ECO:0000256" key="2">
    <source>
        <dbReference type="SAM" id="Phobius"/>
    </source>
</evidence>
<accession>A0A836HQD5</accession>
<comment type="caution">
    <text evidence="3">The sequence shown here is derived from an EMBL/GenBank/DDBJ whole genome shotgun (WGS) entry which is preliminary data.</text>
</comment>
<feature type="transmembrane region" description="Helical" evidence="2">
    <location>
        <begin position="482"/>
        <end position="503"/>
    </location>
</feature>
<feature type="transmembrane region" description="Helical" evidence="2">
    <location>
        <begin position="234"/>
        <end position="257"/>
    </location>
</feature>
<reference evidence="4" key="2">
    <citation type="journal article" date="2021" name="Sci. Data">
        <title>Chromosome-scale genome sequencing, assembly and annotation of six genomes from subfamily Leishmaniinae.</title>
        <authorList>
            <person name="Almutairi H."/>
            <person name="Urbaniak M.D."/>
            <person name="Bates M.D."/>
            <person name="Jariyapan N."/>
            <person name="Kwakye-Nuako G."/>
            <person name="Thomaz Soccol V."/>
            <person name="Al-Salem W.S."/>
            <person name="Dillon R.J."/>
            <person name="Bates P.A."/>
            <person name="Gatherer D."/>
        </authorList>
    </citation>
    <scope>NUCLEOTIDE SEQUENCE [LARGE SCALE GENOMIC DNA]</scope>
</reference>
<gene>
    <name evidence="3" type="ORF">LSCM4_06569</name>
</gene>
<feature type="transmembrane region" description="Helical" evidence="2">
    <location>
        <begin position="138"/>
        <end position="157"/>
    </location>
</feature>
<reference evidence="4" key="1">
    <citation type="journal article" date="2021" name="Microbiol. Resour. Announc.">
        <title>LGAAP: Leishmaniinae Genome Assembly and Annotation Pipeline.</title>
        <authorList>
            <person name="Almutairi H."/>
            <person name="Urbaniak M.D."/>
            <person name="Bates M.D."/>
            <person name="Jariyapan N."/>
            <person name="Kwakye-Nuako G."/>
            <person name="Thomaz-Soccol V."/>
            <person name="Al-Salem W.S."/>
            <person name="Dillon R.J."/>
            <person name="Bates P.A."/>
            <person name="Gatherer D."/>
        </authorList>
    </citation>
    <scope>NUCLEOTIDE SEQUENCE [LARGE SCALE GENOMIC DNA]</scope>
</reference>
<dbReference type="Pfam" id="PF07344">
    <property type="entry name" value="Amastin"/>
    <property type="match status" value="2"/>
</dbReference>
<feature type="transmembrane region" description="Helical" evidence="2">
    <location>
        <begin position="277"/>
        <end position="297"/>
    </location>
</feature>
<keyword evidence="4" id="KW-1185">Reference proteome</keyword>
<evidence type="ECO:0000256" key="1">
    <source>
        <dbReference type="SAM" id="MobiDB-lite"/>
    </source>
</evidence>
<evidence type="ECO:0000313" key="3">
    <source>
        <dbReference type="EMBL" id="KAG5485613.1"/>
    </source>
</evidence>
<protein>
    <recommendedName>
        <fullName evidence="5">Amastin-like protein</fullName>
    </recommendedName>
</protein>
<feature type="region of interest" description="Disordered" evidence="1">
    <location>
        <begin position="1"/>
        <end position="48"/>
    </location>
</feature>
<keyword evidence="2" id="KW-1133">Transmembrane helix</keyword>
<feature type="transmembrane region" description="Helical" evidence="2">
    <location>
        <begin position="200"/>
        <end position="227"/>
    </location>
</feature>
<keyword evidence="2" id="KW-0472">Membrane</keyword>
<dbReference type="GeneID" id="92362420"/>
<dbReference type="RefSeq" id="XP_067065197.1">
    <property type="nucleotide sequence ID" value="XM_067208486.1"/>
</dbReference>